<evidence type="ECO:0000313" key="3">
    <source>
        <dbReference type="Proteomes" id="UP000178315"/>
    </source>
</evidence>
<feature type="domain" description="PIN" evidence="1">
    <location>
        <begin position="7"/>
        <end position="116"/>
    </location>
</feature>
<reference evidence="2 3" key="1">
    <citation type="journal article" date="2016" name="Nat. Commun.">
        <title>Thousands of microbial genomes shed light on interconnected biogeochemical processes in an aquifer system.</title>
        <authorList>
            <person name="Anantharaman K."/>
            <person name="Brown C.T."/>
            <person name="Hug L.A."/>
            <person name="Sharon I."/>
            <person name="Castelle C.J."/>
            <person name="Probst A.J."/>
            <person name="Thomas B.C."/>
            <person name="Singh A."/>
            <person name="Wilkins M.J."/>
            <person name="Karaoz U."/>
            <person name="Brodie E.L."/>
            <person name="Williams K.H."/>
            <person name="Hubbard S.S."/>
            <person name="Banfield J.F."/>
        </authorList>
    </citation>
    <scope>NUCLEOTIDE SEQUENCE [LARGE SCALE GENOMIC DNA]</scope>
</reference>
<proteinExistence type="predicted"/>
<comment type="caution">
    <text evidence="2">The sequence shown here is derived from an EMBL/GenBank/DDBJ whole genome shotgun (WGS) entry which is preliminary data.</text>
</comment>
<dbReference type="AlphaFoldDB" id="A0A1G2ABL7"/>
<evidence type="ECO:0000259" key="1">
    <source>
        <dbReference type="Pfam" id="PF01850"/>
    </source>
</evidence>
<evidence type="ECO:0000313" key="2">
    <source>
        <dbReference type="EMBL" id="OGY73447.1"/>
    </source>
</evidence>
<dbReference type="Proteomes" id="UP000178315">
    <property type="component" value="Unassembled WGS sequence"/>
</dbReference>
<dbReference type="InterPro" id="IPR029060">
    <property type="entry name" value="PIN-like_dom_sf"/>
</dbReference>
<name>A0A1G2ABL7_9BACT</name>
<dbReference type="Gene3D" id="3.40.50.1010">
    <property type="entry name" value="5'-nuclease"/>
    <property type="match status" value="1"/>
</dbReference>
<organism evidence="2 3">
    <name type="scientific">Candidatus Jacksonbacteria bacterium RIFCSPLOWO2_02_FULL_44_20</name>
    <dbReference type="NCBI Taxonomy" id="1798460"/>
    <lineage>
        <taxon>Bacteria</taxon>
        <taxon>Candidatus Jacksoniibacteriota</taxon>
    </lineage>
</organism>
<gene>
    <name evidence="2" type="ORF">A3H61_04830</name>
</gene>
<dbReference type="EMBL" id="MHJU01000012">
    <property type="protein sequence ID" value="OGY73447.1"/>
    <property type="molecule type" value="Genomic_DNA"/>
</dbReference>
<sequence length="154" mass="18288">MAKKQTMYLETSVISAYFDFWKGNPPQQRYTRQFWKEIVPHHRVYISDICLQELSQAQEEWYRNYLDILRDIEIITATMTVNILARKYVSAGIIPKNKLNDANHLAIASLHRMDFLVSWNQEHIVRPHKIHQVIVFNRSQNIHIPTIVKPSDFL</sequence>
<dbReference type="Pfam" id="PF01850">
    <property type="entry name" value="PIN"/>
    <property type="match status" value="1"/>
</dbReference>
<protein>
    <recommendedName>
        <fullName evidence="1">PIN domain-containing protein</fullName>
    </recommendedName>
</protein>
<accession>A0A1G2ABL7</accession>
<dbReference type="SUPFAM" id="SSF88723">
    <property type="entry name" value="PIN domain-like"/>
    <property type="match status" value="1"/>
</dbReference>
<dbReference type="InterPro" id="IPR002716">
    <property type="entry name" value="PIN_dom"/>
</dbReference>